<keyword evidence="2" id="KW-1185">Reference proteome</keyword>
<sequence>MAHSPLLRTVMRLKLDRRSVALVNYELALEDISTSLEQPPNKENFDDDRWTDVRKAHENKKEREKQHKMHEECYVTTIKRRREFLDSCKPRDMRRLGFFRAWEDVIPRKGKRELQYLRSTVAKSGFANWKEPLPSESLLFEQDSPAPTYGCVSVGDTGIIDRRLLHHAISPKYVPKPHFKMERKRLATKSAEFANFVAQQTSLGPELSLIPRPEDDSSDQGLVSLSESDSPKGRNTSSRGNKRKRSTTSKTKKRTRKPPSFSKLYDCKVHDRMQLKAQAINWFSLMQQRLPRVESPATEQVGRTAHKLVVKLPVAKDVDEDPSLQILRILEVHGTLLPVKLPTSEDPVGEEDQPLTVEDAVRYREWRSRVRPFFNERDRYMQNRVYHEKIQDRKLTLAAQSLMSFWNKVLSA</sequence>
<evidence type="ECO:0000313" key="2">
    <source>
        <dbReference type="Proteomes" id="UP001497680"/>
    </source>
</evidence>
<reference evidence="1 2" key="1">
    <citation type="journal article" date="2022" name="New Phytol.">
        <title>Ecological generalism drives hyperdiversity of secondary metabolite gene clusters in xylarialean endophytes.</title>
        <authorList>
            <person name="Franco M.E.E."/>
            <person name="Wisecaver J.H."/>
            <person name="Arnold A.E."/>
            <person name="Ju Y.M."/>
            <person name="Slot J.C."/>
            <person name="Ahrendt S."/>
            <person name="Moore L.P."/>
            <person name="Eastman K.E."/>
            <person name="Scott K."/>
            <person name="Konkel Z."/>
            <person name="Mondo S.J."/>
            <person name="Kuo A."/>
            <person name="Hayes R.D."/>
            <person name="Haridas S."/>
            <person name="Andreopoulos B."/>
            <person name="Riley R."/>
            <person name="LaButti K."/>
            <person name="Pangilinan J."/>
            <person name="Lipzen A."/>
            <person name="Amirebrahimi M."/>
            <person name="Yan J."/>
            <person name="Adam C."/>
            <person name="Keymanesh K."/>
            <person name="Ng V."/>
            <person name="Louie K."/>
            <person name="Northen T."/>
            <person name="Drula E."/>
            <person name="Henrissat B."/>
            <person name="Hsieh H.M."/>
            <person name="Youens-Clark K."/>
            <person name="Lutzoni F."/>
            <person name="Miadlikowska J."/>
            <person name="Eastwood D.C."/>
            <person name="Hamelin R.C."/>
            <person name="Grigoriev I.V."/>
            <person name="U'Ren J.M."/>
        </authorList>
    </citation>
    <scope>NUCLEOTIDE SEQUENCE [LARGE SCALE GENOMIC DNA]</scope>
    <source>
        <strain evidence="1 2">ER1909</strain>
    </source>
</reference>
<comment type="caution">
    <text evidence="1">The sequence shown here is derived from an EMBL/GenBank/DDBJ whole genome shotgun (WGS) entry which is preliminary data.</text>
</comment>
<evidence type="ECO:0000313" key="1">
    <source>
        <dbReference type="EMBL" id="KAI6093640.1"/>
    </source>
</evidence>
<gene>
    <name evidence="1" type="ORF">F4821DRAFT_252642</name>
</gene>
<dbReference type="Proteomes" id="UP001497680">
    <property type="component" value="Unassembled WGS sequence"/>
</dbReference>
<organism evidence="1 2">
    <name type="scientific">Hypoxylon rubiginosum</name>
    <dbReference type="NCBI Taxonomy" id="110542"/>
    <lineage>
        <taxon>Eukaryota</taxon>
        <taxon>Fungi</taxon>
        <taxon>Dikarya</taxon>
        <taxon>Ascomycota</taxon>
        <taxon>Pezizomycotina</taxon>
        <taxon>Sordariomycetes</taxon>
        <taxon>Xylariomycetidae</taxon>
        <taxon>Xylariales</taxon>
        <taxon>Hypoxylaceae</taxon>
        <taxon>Hypoxylon</taxon>
    </lineage>
</organism>
<dbReference type="EMBL" id="MU394280">
    <property type="protein sequence ID" value="KAI6093640.1"/>
    <property type="molecule type" value="Genomic_DNA"/>
</dbReference>
<protein>
    <submittedName>
        <fullName evidence="1">Uncharacterized protein</fullName>
    </submittedName>
</protein>
<name>A0ACC0DN99_9PEZI</name>
<proteinExistence type="predicted"/>
<accession>A0ACC0DN99</accession>